<sequence length="71" mass="7992">MEGETPGVFTGRSLPDNQEEFLKLANVFFPVMYDIKHLMKFCDSVHGGLDKLAELLIVEMIDTCRQAECVA</sequence>
<dbReference type="GO" id="GO:0003676">
    <property type="term" value="F:nucleic acid binding"/>
    <property type="evidence" value="ECO:0007669"/>
    <property type="project" value="InterPro"/>
</dbReference>
<dbReference type="InterPro" id="IPR012337">
    <property type="entry name" value="RNaseH-like_sf"/>
</dbReference>
<accession>A0AAD3XJV5</accession>
<evidence type="ECO:0000313" key="1">
    <source>
        <dbReference type="EMBL" id="GMH07272.1"/>
    </source>
</evidence>
<dbReference type="PANTHER" id="PTHR10797">
    <property type="entry name" value="CCR4-NOT TRANSCRIPTION COMPLEX SUBUNIT"/>
    <property type="match status" value="1"/>
</dbReference>
<dbReference type="InterPro" id="IPR039637">
    <property type="entry name" value="CNOT7/CNOT8/Pop2"/>
</dbReference>
<dbReference type="SUPFAM" id="SSF53098">
    <property type="entry name" value="Ribonuclease H-like"/>
    <property type="match status" value="1"/>
</dbReference>
<organism evidence="1 2">
    <name type="scientific">Nepenthes gracilis</name>
    <name type="common">Slender pitcher plant</name>
    <dbReference type="NCBI Taxonomy" id="150966"/>
    <lineage>
        <taxon>Eukaryota</taxon>
        <taxon>Viridiplantae</taxon>
        <taxon>Streptophyta</taxon>
        <taxon>Embryophyta</taxon>
        <taxon>Tracheophyta</taxon>
        <taxon>Spermatophyta</taxon>
        <taxon>Magnoliopsida</taxon>
        <taxon>eudicotyledons</taxon>
        <taxon>Gunneridae</taxon>
        <taxon>Pentapetalae</taxon>
        <taxon>Caryophyllales</taxon>
        <taxon>Nepenthaceae</taxon>
        <taxon>Nepenthes</taxon>
    </lineage>
</organism>
<proteinExistence type="predicted"/>
<dbReference type="Proteomes" id="UP001279734">
    <property type="component" value="Unassembled WGS sequence"/>
</dbReference>
<dbReference type="AlphaFoldDB" id="A0AAD3XJV5"/>
<evidence type="ECO:0000313" key="2">
    <source>
        <dbReference type="Proteomes" id="UP001279734"/>
    </source>
</evidence>
<dbReference type="InterPro" id="IPR036397">
    <property type="entry name" value="RNaseH_sf"/>
</dbReference>
<protein>
    <submittedName>
        <fullName evidence="1">Uncharacterized protein</fullName>
    </submittedName>
</protein>
<dbReference type="GO" id="GO:0030014">
    <property type="term" value="C:CCR4-NOT complex"/>
    <property type="evidence" value="ECO:0007669"/>
    <property type="project" value="InterPro"/>
</dbReference>
<reference evidence="1" key="1">
    <citation type="submission" date="2023-05" db="EMBL/GenBank/DDBJ databases">
        <title>Nepenthes gracilis genome sequencing.</title>
        <authorList>
            <person name="Fukushima K."/>
        </authorList>
    </citation>
    <scope>NUCLEOTIDE SEQUENCE</scope>
    <source>
        <strain evidence="1">SING2019-196</strain>
    </source>
</reference>
<dbReference type="GO" id="GO:0004535">
    <property type="term" value="F:poly(A)-specific ribonuclease activity"/>
    <property type="evidence" value="ECO:0007669"/>
    <property type="project" value="InterPro"/>
</dbReference>
<keyword evidence="2" id="KW-1185">Reference proteome</keyword>
<name>A0AAD3XJV5_NEPGR</name>
<dbReference type="EMBL" id="BSYO01000007">
    <property type="protein sequence ID" value="GMH07272.1"/>
    <property type="molecule type" value="Genomic_DNA"/>
</dbReference>
<dbReference type="Gene3D" id="3.30.420.10">
    <property type="entry name" value="Ribonuclease H-like superfamily/Ribonuclease H"/>
    <property type="match status" value="1"/>
</dbReference>
<gene>
    <name evidence="1" type="ORF">Nepgr_009112</name>
</gene>
<comment type="caution">
    <text evidence="1">The sequence shown here is derived from an EMBL/GenBank/DDBJ whole genome shotgun (WGS) entry which is preliminary data.</text>
</comment>